<dbReference type="CDD" id="cd06257">
    <property type="entry name" value="DnaJ"/>
    <property type="match status" value="1"/>
</dbReference>
<evidence type="ECO:0000313" key="3">
    <source>
        <dbReference type="EMBL" id="RAW49160.1"/>
    </source>
</evidence>
<dbReference type="Proteomes" id="UP000251634">
    <property type="component" value="Unassembled WGS sequence"/>
</dbReference>
<dbReference type="GO" id="GO:0044183">
    <property type="term" value="F:protein folding chaperone"/>
    <property type="evidence" value="ECO:0007669"/>
    <property type="project" value="TreeGrafter"/>
</dbReference>
<dbReference type="GO" id="GO:0006260">
    <property type="term" value="P:DNA replication"/>
    <property type="evidence" value="ECO:0007669"/>
    <property type="project" value="UniProtKB-KW"/>
</dbReference>
<sequence length="253" mass="28827">MRDPYEVLGIQRGASDEEIKKAYRAKCKRWHPDLNPNDPTAEEHFKEVQAAYDAITKGETQQQAGGYGYGQQGYSNPYGNYQQQGSYQQNGYYGSQNNGYTDFGGFDFDPFGFGFNFGGYQQQSGASYNSTDSAEMQAARNFIMNRRYAEARRVLDSMNARNARWYYLSSLANQGLGNSIDALQDARRAAQLDPNNTEYQMHLRNLQNPGQTYRTQTTYAQPGGLMRWCWSMILLNLLCNCCCGGGWGWRFRM</sequence>
<accession>A0A329TK94</accession>
<dbReference type="SMART" id="SM00271">
    <property type="entry name" value="DnaJ"/>
    <property type="match status" value="1"/>
</dbReference>
<name>A0A329TK94_9FIRM</name>
<gene>
    <name evidence="3" type="ORF">C4N25_09305</name>
</gene>
<dbReference type="SUPFAM" id="SSF48452">
    <property type="entry name" value="TPR-like"/>
    <property type="match status" value="1"/>
</dbReference>
<dbReference type="AlphaFoldDB" id="A0A329TK94"/>
<dbReference type="GO" id="GO:0051082">
    <property type="term" value="F:unfolded protein binding"/>
    <property type="evidence" value="ECO:0007669"/>
    <property type="project" value="TreeGrafter"/>
</dbReference>
<dbReference type="PANTHER" id="PTHR43948:SF14">
    <property type="entry name" value="PROTEIN DNAJ, PUTATIVE-RELATED"/>
    <property type="match status" value="1"/>
</dbReference>
<evidence type="ECO:0000259" key="2">
    <source>
        <dbReference type="PROSITE" id="PS50076"/>
    </source>
</evidence>
<protein>
    <submittedName>
        <fullName evidence="3">Molecular chaperone DnaJ</fullName>
    </submittedName>
</protein>
<proteinExistence type="predicted"/>
<dbReference type="Gene3D" id="1.10.287.110">
    <property type="entry name" value="DnaJ domain"/>
    <property type="match status" value="1"/>
</dbReference>
<evidence type="ECO:0000256" key="1">
    <source>
        <dbReference type="ARBA" id="ARBA00022705"/>
    </source>
</evidence>
<comment type="caution">
    <text evidence="3">The sequence shown here is derived from an EMBL/GenBank/DDBJ whole genome shotgun (WGS) entry which is preliminary data.</text>
</comment>
<feature type="domain" description="J" evidence="2">
    <location>
        <begin position="3"/>
        <end position="68"/>
    </location>
</feature>
<organism evidence="3 4">
    <name type="scientific">Faecalibacterium prausnitzii</name>
    <dbReference type="NCBI Taxonomy" id="853"/>
    <lineage>
        <taxon>Bacteria</taxon>
        <taxon>Bacillati</taxon>
        <taxon>Bacillota</taxon>
        <taxon>Clostridia</taxon>
        <taxon>Eubacteriales</taxon>
        <taxon>Oscillospiraceae</taxon>
        <taxon>Faecalibacterium</taxon>
    </lineage>
</organism>
<keyword evidence="1" id="KW-0235">DNA replication</keyword>
<dbReference type="InterPro" id="IPR036869">
    <property type="entry name" value="J_dom_sf"/>
</dbReference>
<reference evidence="3 4" key="1">
    <citation type="submission" date="2018-02" db="EMBL/GenBank/DDBJ databases">
        <title>Complete genome sequencing of Faecalibacterium prausnitzii strains isolated from the human gut.</title>
        <authorList>
            <person name="Fitzgerald B.C."/>
            <person name="Shkoporov A.N."/>
            <person name="Ross P.R."/>
            <person name="Hill C."/>
        </authorList>
    </citation>
    <scope>NUCLEOTIDE SEQUENCE [LARGE SCALE GENOMIC DNA]</scope>
    <source>
        <strain evidence="3 4">APC942/8-14-2</strain>
    </source>
</reference>
<dbReference type="Gene3D" id="1.25.40.10">
    <property type="entry name" value="Tetratricopeptide repeat domain"/>
    <property type="match status" value="1"/>
</dbReference>
<dbReference type="RefSeq" id="WP_112115836.1">
    <property type="nucleotide sequence ID" value="NZ_PRKZ01000006.1"/>
</dbReference>
<dbReference type="GO" id="GO:0005737">
    <property type="term" value="C:cytoplasm"/>
    <property type="evidence" value="ECO:0007669"/>
    <property type="project" value="TreeGrafter"/>
</dbReference>
<dbReference type="PROSITE" id="PS50076">
    <property type="entry name" value="DNAJ_2"/>
    <property type="match status" value="1"/>
</dbReference>
<dbReference type="GO" id="GO:0051087">
    <property type="term" value="F:protein-folding chaperone binding"/>
    <property type="evidence" value="ECO:0007669"/>
    <property type="project" value="TreeGrafter"/>
</dbReference>
<dbReference type="InterPro" id="IPR001623">
    <property type="entry name" value="DnaJ_domain"/>
</dbReference>
<dbReference type="Pfam" id="PF00226">
    <property type="entry name" value="DnaJ"/>
    <property type="match status" value="1"/>
</dbReference>
<dbReference type="SUPFAM" id="SSF46565">
    <property type="entry name" value="Chaperone J-domain"/>
    <property type="match status" value="1"/>
</dbReference>
<dbReference type="InterPro" id="IPR011990">
    <property type="entry name" value="TPR-like_helical_dom_sf"/>
</dbReference>
<dbReference type="EMBL" id="PRKZ01000006">
    <property type="protein sequence ID" value="RAW49160.1"/>
    <property type="molecule type" value="Genomic_DNA"/>
</dbReference>
<evidence type="ECO:0000313" key="4">
    <source>
        <dbReference type="Proteomes" id="UP000251634"/>
    </source>
</evidence>
<dbReference type="PANTHER" id="PTHR43948">
    <property type="entry name" value="DNAJ HOMOLOG SUBFAMILY B"/>
    <property type="match status" value="1"/>
</dbReference>
<dbReference type="PRINTS" id="PR00625">
    <property type="entry name" value="JDOMAIN"/>
</dbReference>